<organism evidence="3">
    <name type="scientific">Manihot esculenta</name>
    <name type="common">Cassava</name>
    <name type="synonym">Jatropha manihot</name>
    <dbReference type="NCBI Taxonomy" id="3983"/>
    <lineage>
        <taxon>Eukaryota</taxon>
        <taxon>Viridiplantae</taxon>
        <taxon>Streptophyta</taxon>
        <taxon>Embryophyta</taxon>
        <taxon>Tracheophyta</taxon>
        <taxon>Spermatophyta</taxon>
        <taxon>Magnoliopsida</taxon>
        <taxon>eudicotyledons</taxon>
        <taxon>Gunneridae</taxon>
        <taxon>Pentapetalae</taxon>
        <taxon>rosids</taxon>
        <taxon>fabids</taxon>
        <taxon>Malpighiales</taxon>
        <taxon>Euphorbiaceae</taxon>
        <taxon>Crotonoideae</taxon>
        <taxon>Manihoteae</taxon>
        <taxon>Manihot</taxon>
    </lineage>
</organism>
<keyword evidence="1" id="KW-0472">Membrane</keyword>
<reference evidence="3" key="1">
    <citation type="submission" date="2016-02" db="EMBL/GenBank/DDBJ databases">
        <title>WGS assembly of Manihot esculenta.</title>
        <authorList>
            <person name="Bredeson J.V."/>
            <person name="Prochnik S.E."/>
            <person name="Lyons J.B."/>
            <person name="Schmutz J."/>
            <person name="Grimwood J."/>
            <person name="Vrebalov J."/>
            <person name="Bart R.S."/>
            <person name="Amuge T."/>
            <person name="Ferguson M.E."/>
            <person name="Green R."/>
            <person name="Putnam N."/>
            <person name="Stites J."/>
            <person name="Rounsley S."/>
            <person name="Rokhsar D.S."/>
        </authorList>
    </citation>
    <scope>NUCLEOTIDE SEQUENCE [LARGE SCALE GENOMIC DNA]</scope>
    <source>
        <tissue evidence="3">Leaf</tissue>
    </source>
</reference>
<evidence type="ECO:0000313" key="3">
    <source>
        <dbReference type="EMBL" id="OAY54427.1"/>
    </source>
</evidence>
<evidence type="ECO:0000256" key="1">
    <source>
        <dbReference type="SAM" id="Phobius"/>
    </source>
</evidence>
<feature type="transmembrane region" description="Helical" evidence="1">
    <location>
        <begin position="20"/>
        <end position="39"/>
    </location>
</feature>
<dbReference type="EMBL" id="CM004389">
    <property type="protein sequence ID" value="OAY54427.1"/>
    <property type="molecule type" value="Genomic_DNA"/>
</dbReference>
<dbReference type="GO" id="GO:0003676">
    <property type="term" value="F:nucleic acid binding"/>
    <property type="evidence" value="ECO:0007669"/>
    <property type="project" value="InterPro"/>
</dbReference>
<feature type="domain" description="RNase H type-1" evidence="2">
    <location>
        <begin position="55"/>
        <end position="104"/>
    </location>
</feature>
<protein>
    <recommendedName>
        <fullName evidence="2">RNase H type-1 domain-containing protein</fullName>
    </recommendedName>
</protein>
<dbReference type="GO" id="GO:0004523">
    <property type="term" value="F:RNA-DNA hybrid ribonuclease activity"/>
    <property type="evidence" value="ECO:0007669"/>
    <property type="project" value="InterPro"/>
</dbReference>
<dbReference type="InterPro" id="IPR002156">
    <property type="entry name" value="RNaseH_domain"/>
</dbReference>
<evidence type="ECO:0000259" key="2">
    <source>
        <dbReference type="Pfam" id="PF13456"/>
    </source>
</evidence>
<accession>A0A2C9W7Y8</accession>
<gene>
    <name evidence="3" type="ORF">MANES_03G073900</name>
</gene>
<sequence length="114" mass="12474">MLTTFQVVHSRPQIVDVTDQFLNLLADGFFLLLGFSISLPMASFSSWNSQHVLWLACASTCVEGAWVPTISEVKAMAFGLKLASDLSFNQLIAQSDNKTCIDLLLVADCFVSGR</sequence>
<dbReference type="Pfam" id="PF13456">
    <property type="entry name" value="RVT_3"/>
    <property type="match status" value="1"/>
</dbReference>
<keyword evidence="1" id="KW-1133">Transmembrane helix</keyword>
<keyword evidence="1" id="KW-0812">Transmembrane</keyword>
<proteinExistence type="predicted"/>
<dbReference type="AlphaFoldDB" id="A0A2C9W7Y8"/>
<name>A0A2C9W7Y8_MANES</name>